<dbReference type="PANTHER" id="PTHR43610:SF1">
    <property type="entry name" value="N-ACETYLTRANSFERASE DOMAIN-CONTAINING PROTEIN"/>
    <property type="match status" value="1"/>
</dbReference>
<dbReference type="EMBL" id="UIGB01000001">
    <property type="protein sequence ID" value="SUU84465.1"/>
    <property type="molecule type" value="Genomic_DNA"/>
</dbReference>
<keyword evidence="2" id="KW-0808">Transferase</keyword>
<gene>
    <name evidence="2" type="primary">ydaF_1</name>
    <name evidence="2" type="ORF">NCTC12722_01656</name>
</gene>
<proteinExistence type="predicted"/>
<dbReference type="PROSITE" id="PS51186">
    <property type="entry name" value="GNAT"/>
    <property type="match status" value="1"/>
</dbReference>
<dbReference type="InterPro" id="IPR000182">
    <property type="entry name" value="GNAT_dom"/>
</dbReference>
<sequence length="199" mass="22190">MDLKADTMTAPDLTGSHVRLRMMRDDDAHTLVRAASDGQLWTLWVTFVPSADTVAAYMKPAMEGAKAGTVIPYVIENIATGEPIGSTRFWKLDRANRTVEIGHTWISASYQRTAVNTEMKLLMLTYAFETLNCVRVQFQTDELNAKSRAAIVRLGAKEEGILRNERIMPDGRVRNTVMFSILDSEWPGVKSNLLARLAG</sequence>
<feature type="domain" description="N-acetyltransferase" evidence="1">
    <location>
        <begin position="18"/>
        <end position="183"/>
    </location>
</feature>
<evidence type="ECO:0000313" key="3">
    <source>
        <dbReference type="Proteomes" id="UP000254343"/>
    </source>
</evidence>
<dbReference type="RefSeq" id="WP_002715292.1">
    <property type="nucleotide sequence ID" value="NZ_UFSI01000001.1"/>
</dbReference>
<dbReference type="EC" id="2.3.1.-" evidence="2"/>
<dbReference type="Pfam" id="PF13302">
    <property type="entry name" value="Acetyltransf_3"/>
    <property type="match status" value="1"/>
</dbReference>
<dbReference type="Gene3D" id="3.40.630.30">
    <property type="match status" value="1"/>
</dbReference>
<dbReference type="InterPro" id="IPR016181">
    <property type="entry name" value="Acyl_CoA_acyltransferase"/>
</dbReference>
<organism evidence="2 3">
    <name type="scientific">Afipia felis</name>
    <name type="common">Cat scratch disease bacillus</name>
    <dbReference type="NCBI Taxonomy" id="1035"/>
    <lineage>
        <taxon>Bacteria</taxon>
        <taxon>Pseudomonadati</taxon>
        <taxon>Pseudomonadota</taxon>
        <taxon>Alphaproteobacteria</taxon>
        <taxon>Hyphomicrobiales</taxon>
        <taxon>Nitrobacteraceae</taxon>
        <taxon>Afipia</taxon>
    </lineage>
</organism>
<dbReference type="SUPFAM" id="SSF55729">
    <property type="entry name" value="Acyl-CoA N-acyltransferases (Nat)"/>
    <property type="match status" value="1"/>
</dbReference>
<evidence type="ECO:0000313" key="2">
    <source>
        <dbReference type="EMBL" id="SUU84465.1"/>
    </source>
</evidence>
<protein>
    <submittedName>
        <fullName evidence="2">Ribosomal N-acetyltransferase YdaF</fullName>
        <ecNumber evidence="2">2.3.1.-</ecNumber>
    </submittedName>
</protein>
<name>A0A380W8J5_AFIFE</name>
<accession>A0A380W8J5</accession>
<dbReference type="PANTHER" id="PTHR43610">
    <property type="entry name" value="BLL6696 PROTEIN"/>
    <property type="match status" value="1"/>
</dbReference>
<evidence type="ECO:0000259" key="1">
    <source>
        <dbReference type="PROSITE" id="PS51186"/>
    </source>
</evidence>
<dbReference type="GO" id="GO:0016747">
    <property type="term" value="F:acyltransferase activity, transferring groups other than amino-acyl groups"/>
    <property type="evidence" value="ECO:0007669"/>
    <property type="project" value="InterPro"/>
</dbReference>
<dbReference type="Proteomes" id="UP000254343">
    <property type="component" value="Unassembled WGS sequence"/>
</dbReference>
<reference evidence="2 3" key="1">
    <citation type="submission" date="2018-06" db="EMBL/GenBank/DDBJ databases">
        <authorList>
            <consortium name="Pathogen Informatics"/>
            <person name="Doyle S."/>
        </authorList>
    </citation>
    <scope>NUCLEOTIDE SEQUENCE [LARGE SCALE GENOMIC DNA]</scope>
    <source>
        <strain evidence="2 3">NCTC12722</strain>
    </source>
</reference>
<keyword evidence="2" id="KW-0012">Acyltransferase</keyword>
<dbReference type="AlphaFoldDB" id="A0A380W8J5"/>